<gene>
    <name evidence="1" type="ORF">LRU_02145</name>
</gene>
<accession>F7R336</accession>
<proteinExistence type="predicted"/>
<name>F7R336_9LACO</name>
<dbReference type="RefSeq" id="WP_003696637.1">
    <property type="nucleotide sequence ID" value="NZ_AFOJ01000007.1"/>
</dbReference>
<reference evidence="1 2" key="1">
    <citation type="journal article" date="2011" name="J. Bacteriol.">
        <title>Genome Sequence of Lactobacillus ruminis SPM0211, Isolated from a Fecal Sample from a Healthy Korean.</title>
        <authorList>
            <person name="Lee S."/>
            <person name="Cho Y.J."/>
            <person name="Lee A.H."/>
            <person name="Chun J."/>
            <person name="Ha N.J."/>
            <person name="Ko G."/>
        </authorList>
    </citation>
    <scope>NUCLEOTIDE SEQUENCE [LARGE SCALE GENOMIC DNA]</scope>
    <source>
        <strain evidence="1 2">SPM0211</strain>
    </source>
</reference>
<protein>
    <submittedName>
        <fullName evidence="1">Uncharacterized protein</fullName>
    </submittedName>
</protein>
<dbReference type="EMBL" id="AFOJ01000007">
    <property type="protein sequence ID" value="EGM50463.1"/>
    <property type="molecule type" value="Genomic_DNA"/>
</dbReference>
<evidence type="ECO:0000313" key="2">
    <source>
        <dbReference type="Proteomes" id="UP000002971"/>
    </source>
</evidence>
<dbReference type="AlphaFoldDB" id="F7R336"/>
<evidence type="ECO:0000313" key="1">
    <source>
        <dbReference type="EMBL" id="EGM50463.1"/>
    </source>
</evidence>
<comment type="caution">
    <text evidence="1">The sequence shown here is derived from an EMBL/GenBank/DDBJ whole genome shotgun (WGS) entry which is preliminary data.</text>
</comment>
<sequence>MEKFQIPIFYGRRYLSKTRGFNTGGEISVQPTISDSDYHVSGGNADLQGWLGSY</sequence>
<organism evidence="1 2">
    <name type="scientific">Ligilactobacillus ruminis SPM0211</name>
    <dbReference type="NCBI Taxonomy" id="1040964"/>
    <lineage>
        <taxon>Bacteria</taxon>
        <taxon>Bacillati</taxon>
        <taxon>Bacillota</taxon>
        <taxon>Bacilli</taxon>
        <taxon>Lactobacillales</taxon>
        <taxon>Lactobacillaceae</taxon>
        <taxon>Ligilactobacillus</taxon>
    </lineage>
</organism>
<dbReference type="Proteomes" id="UP000002971">
    <property type="component" value="Unassembled WGS sequence"/>
</dbReference>